<dbReference type="RefSeq" id="WP_073137003.1">
    <property type="nucleotide sequence ID" value="NZ_FQWQ01000002.1"/>
</dbReference>
<reference evidence="3 4" key="1">
    <citation type="submission" date="2016-11" db="EMBL/GenBank/DDBJ databases">
        <authorList>
            <person name="Jaros S."/>
            <person name="Januszkiewicz K."/>
            <person name="Wedrychowicz H."/>
        </authorList>
    </citation>
    <scope>NUCLEOTIDE SEQUENCE [LARGE SCALE GENOMIC DNA]</scope>
    <source>
        <strain evidence="3 4">DSM 24574</strain>
    </source>
</reference>
<keyword evidence="4" id="KW-1185">Reference proteome</keyword>
<dbReference type="InterPro" id="IPR039422">
    <property type="entry name" value="MarR/SlyA-like"/>
</dbReference>
<feature type="region of interest" description="Disordered" evidence="1">
    <location>
        <begin position="160"/>
        <end position="191"/>
    </location>
</feature>
<gene>
    <name evidence="3" type="ORF">SAMN04488109_3840</name>
</gene>
<dbReference type="EMBL" id="FQWQ01000002">
    <property type="protein sequence ID" value="SHH35700.1"/>
    <property type="molecule type" value="Genomic_DNA"/>
</dbReference>
<dbReference type="PROSITE" id="PS50995">
    <property type="entry name" value="HTH_MARR_2"/>
    <property type="match status" value="1"/>
</dbReference>
<dbReference type="SMART" id="SM00347">
    <property type="entry name" value="HTH_MARR"/>
    <property type="match status" value="1"/>
</dbReference>
<dbReference type="STRING" id="947013.SAMN04488109_3840"/>
<evidence type="ECO:0000313" key="4">
    <source>
        <dbReference type="Proteomes" id="UP000184212"/>
    </source>
</evidence>
<feature type="domain" description="HTH marR-type" evidence="2">
    <location>
        <begin position="10"/>
        <end position="158"/>
    </location>
</feature>
<proteinExistence type="predicted"/>
<sequence length="191" mass="21414">MSNLINELGELALSTRLMRLSEGMRKDVTRIYNEHGIDFESKWFPVLYVLSKRSPLSVLELANEIGYTHPSVIALVKEMEKKKLVKSVPGKDDGRKRMLHLTQKALDMVEELEPLWHVMRLASKQVYNNGSSLLKAVEDAEAALEEEGYYERYKKAELGARSQEPGAGIQKMGGRGRASGGKPKGGVKKKK</sequence>
<dbReference type="PANTHER" id="PTHR33164:SF43">
    <property type="entry name" value="HTH-TYPE TRANSCRIPTIONAL REPRESSOR YETL"/>
    <property type="match status" value="1"/>
</dbReference>
<dbReference type="Proteomes" id="UP000184212">
    <property type="component" value="Unassembled WGS sequence"/>
</dbReference>
<dbReference type="GO" id="GO:0003700">
    <property type="term" value="F:DNA-binding transcription factor activity"/>
    <property type="evidence" value="ECO:0007669"/>
    <property type="project" value="InterPro"/>
</dbReference>
<dbReference type="OrthoDB" id="9799681at2"/>
<dbReference type="InterPro" id="IPR036388">
    <property type="entry name" value="WH-like_DNA-bd_sf"/>
</dbReference>
<protein>
    <submittedName>
        <fullName evidence="3">MarR family protein</fullName>
    </submittedName>
</protein>
<dbReference type="Gene3D" id="1.10.10.10">
    <property type="entry name" value="Winged helix-like DNA-binding domain superfamily/Winged helix DNA-binding domain"/>
    <property type="match status" value="1"/>
</dbReference>
<dbReference type="InterPro" id="IPR000835">
    <property type="entry name" value="HTH_MarR-typ"/>
</dbReference>
<feature type="compositionally biased region" description="Gly residues" evidence="1">
    <location>
        <begin position="171"/>
        <end position="184"/>
    </location>
</feature>
<evidence type="ECO:0000313" key="3">
    <source>
        <dbReference type="EMBL" id="SHH35700.1"/>
    </source>
</evidence>
<evidence type="ECO:0000259" key="2">
    <source>
        <dbReference type="PROSITE" id="PS50995"/>
    </source>
</evidence>
<dbReference type="SUPFAM" id="SSF46785">
    <property type="entry name" value="Winged helix' DNA-binding domain"/>
    <property type="match status" value="1"/>
</dbReference>
<dbReference type="PANTHER" id="PTHR33164">
    <property type="entry name" value="TRANSCRIPTIONAL REGULATOR, MARR FAMILY"/>
    <property type="match status" value="1"/>
</dbReference>
<dbReference type="GO" id="GO:0006950">
    <property type="term" value="P:response to stress"/>
    <property type="evidence" value="ECO:0007669"/>
    <property type="project" value="TreeGrafter"/>
</dbReference>
<dbReference type="InterPro" id="IPR036390">
    <property type="entry name" value="WH_DNA-bd_sf"/>
</dbReference>
<evidence type="ECO:0000256" key="1">
    <source>
        <dbReference type="SAM" id="MobiDB-lite"/>
    </source>
</evidence>
<organism evidence="3 4">
    <name type="scientific">Chryseolinea serpens</name>
    <dbReference type="NCBI Taxonomy" id="947013"/>
    <lineage>
        <taxon>Bacteria</taxon>
        <taxon>Pseudomonadati</taxon>
        <taxon>Bacteroidota</taxon>
        <taxon>Cytophagia</taxon>
        <taxon>Cytophagales</taxon>
        <taxon>Fulvivirgaceae</taxon>
        <taxon>Chryseolinea</taxon>
    </lineage>
</organism>
<name>A0A1M5SB75_9BACT</name>
<dbReference type="Pfam" id="PF12802">
    <property type="entry name" value="MarR_2"/>
    <property type="match status" value="1"/>
</dbReference>
<accession>A0A1M5SB75</accession>
<dbReference type="AlphaFoldDB" id="A0A1M5SB75"/>